<reference evidence="2 3" key="1">
    <citation type="submission" date="2018-06" db="EMBL/GenBank/DDBJ databases">
        <authorList>
            <consortium name="Pathogen Informatics"/>
            <person name="Doyle S."/>
        </authorList>
    </citation>
    <scope>NUCLEOTIDE SEQUENCE [LARGE SCALE GENOMIC DNA]</scope>
    <source>
        <strain evidence="2 3">NCTC10672</strain>
    </source>
</reference>
<dbReference type="GO" id="GO:0003871">
    <property type="term" value="F:5-methyltetrahydropteroyltriglutamate-homocysteine S-methyltransferase activity"/>
    <property type="evidence" value="ECO:0007669"/>
    <property type="project" value="UniProtKB-EC"/>
</dbReference>
<dbReference type="GO" id="GO:0009086">
    <property type="term" value="P:methionine biosynthetic process"/>
    <property type="evidence" value="ECO:0007669"/>
    <property type="project" value="InterPro"/>
</dbReference>
<dbReference type="EC" id="2.1.1.14" evidence="2"/>
<name>A0A377JJ97_HAEPA</name>
<dbReference type="NCBIfam" id="NF005085">
    <property type="entry name" value="PRK06520.1"/>
    <property type="match status" value="1"/>
</dbReference>
<protein>
    <submittedName>
        <fullName evidence="2">5-methyltetrahydropteroyltriglutamate--homocysteine methyltransferase</fullName>
        <ecNumber evidence="2">2.1.1.14</ecNumber>
    </submittedName>
</protein>
<dbReference type="AlphaFoldDB" id="A0A377JJ97"/>
<accession>A0A377JJ97</accession>
<gene>
    <name evidence="2" type="primary">metE_1</name>
    <name evidence="2" type="ORF">NCTC10672_01728</name>
</gene>
<evidence type="ECO:0000259" key="1">
    <source>
        <dbReference type="Pfam" id="PF01717"/>
    </source>
</evidence>
<dbReference type="Gene3D" id="3.20.20.210">
    <property type="match status" value="1"/>
</dbReference>
<dbReference type="PANTHER" id="PTHR43844">
    <property type="entry name" value="METHIONINE SYNTHASE"/>
    <property type="match status" value="1"/>
</dbReference>
<dbReference type="GO" id="GO:0008270">
    <property type="term" value="F:zinc ion binding"/>
    <property type="evidence" value="ECO:0007669"/>
    <property type="project" value="InterPro"/>
</dbReference>
<feature type="domain" description="Cobalamin-independent methionine synthase MetE C-terminal/archaeal" evidence="1">
    <location>
        <begin position="11"/>
        <end position="340"/>
    </location>
</feature>
<keyword evidence="2" id="KW-0489">Methyltransferase</keyword>
<dbReference type="Proteomes" id="UP000254186">
    <property type="component" value="Unassembled WGS sequence"/>
</dbReference>
<dbReference type="InterPro" id="IPR002629">
    <property type="entry name" value="Met_Synth_C/arc"/>
</dbReference>
<proteinExistence type="predicted"/>
<organism evidence="2 3">
    <name type="scientific">Haemophilus parainfluenzae</name>
    <dbReference type="NCBI Taxonomy" id="729"/>
    <lineage>
        <taxon>Bacteria</taxon>
        <taxon>Pseudomonadati</taxon>
        <taxon>Pseudomonadota</taxon>
        <taxon>Gammaproteobacteria</taxon>
        <taxon>Pasteurellales</taxon>
        <taxon>Pasteurellaceae</taxon>
        <taxon>Haemophilus</taxon>
    </lineage>
</organism>
<evidence type="ECO:0000313" key="2">
    <source>
        <dbReference type="EMBL" id="STP05761.1"/>
    </source>
</evidence>
<evidence type="ECO:0000313" key="3">
    <source>
        <dbReference type="Proteomes" id="UP000254186"/>
    </source>
</evidence>
<dbReference type="EMBL" id="UGHY01000002">
    <property type="protein sequence ID" value="STP05761.1"/>
    <property type="molecule type" value="Genomic_DNA"/>
</dbReference>
<dbReference type="CDD" id="cd03311">
    <property type="entry name" value="CIMS_C_terminal_like"/>
    <property type="match status" value="1"/>
</dbReference>
<dbReference type="SUPFAM" id="SSF51726">
    <property type="entry name" value="UROD/MetE-like"/>
    <property type="match status" value="1"/>
</dbReference>
<dbReference type="InterPro" id="IPR038071">
    <property type="entry name" value="UROD/MetE-like_sf"/>
</dbReference>
<keyword evidence="2" id="KW-0808">Transferase</keyword>
<dbReference type="PANTHER" id="PTHR43844:SF1">
    <property type="entry name" value="METHIONINE SYNTHASE"/>
    <property type="match status" value="1"/>
</dbReference>
<dbReference type="RefSeq" id="WP_115180478.1">
    <property type="nucleotide sequence ID" value="NZ_UGHY01000002.1"/>
</dbReference>
<dbReference type="GO" id="GO:0032259">
    <property type="term" value="P:methylation"/>
    <property type="evidence" value="ECO:0007669"/>
    <property type="project" value="UniProtKB-KW"/>
</dbReference>
<sequence length="364" mass="41320">MTSKTLPFHADTVSSYLRSQPLKEARAKFAAGGLSREQLTEVEDQEIAKLVQAQLNAGIQVITDGEYRRAFWHIDFLENLNGIEGYHPEHGYKFNGVETKPYNTRCCGKVSWNPNHPFIEHFKKLKDIVGDRGVVKYTIPSPNQLMYPIQWDTGVYATRAEFAKDVQQAYKDAIKAFYDAGCRYLQFDDVYWGSLCNNHLKPEFEADKAQALENIRVVLAAKPADMVITTHVCRGNFRSTYLLTGAYDPIADALFGQTQYDGYFLEYDDERSGGFEPLKHFANNPHKGRVVLGLISSKFPELEDKAAIKARIKEAAQYVPLEQLCLSPQCGFASTEEGNIMTEAQQWTKVRYVEEIAKEVWGED</sequence>
<dbReference type="Pfam" id="PF01717">
    <property type="entry name" value="Meth_synt_2"/>
    <property type="match status" value="1"/>
</dbReference>